<evidence type="ECO:0000313" key="3">
    <source>
        <dbReference type="Proteomes" id="UP000292958"/>
    </source>
</evidence>
<keyword evidence="3" id="KW-1185">Reference proteome</keyword>
<dbReference type="AlphaFoldDB" id="A0A4Q7YU62"/>
<feature type="signal peptide" evidence="1">
    <location>
        <begin position="1"/>
        <end position="20"/>
    </location>
</feature>
<proteinExistence type="predicted"/>
<dbReference type="Proteomes" id="UP000292958">
    <property type="component" value="Unassembled WGS sequence"/>
</dbReference>
<comment type="caution">
    <text evidence="2">The sequence shown here is derived from an EMBL/GenBank/DDBJ whole genome shotgun (WGS) entry which is preliminary data.</text>
</comment>
<evidence type="ECO:0000256" key="1">
    <source>
        <dbReference type="SAM" id="SignalP"/>
    </source>
</evidence>
<reference evidence="2 3" key="1">
    <citation type="submission" date="2019-02" db="EMBL/GenBank/DDBJ databases">
        <title>Genomic Encyclopedia of Archaeal and Bacterial Type Strains, Phase II (KMG-II): from individual species to whole genera.</title>
        <authorList>
            <person name="Goeker M."/>
        </authorList>
    </citation>
    <scope>NUCLEOTIDE SEQUENCE [LARGE SCALE GENOMIC DNA]</scope>
    <source>
        <strain evidence="2 3">DSM 18101</strain>
    </source>
</reference>
<accession>A0A4Q7YU62</accession>
<keyword evidence="1" id="KW-0732">Signal</keyword>
<evidence type="ECO:0008006" key="4">
    <source>
        <dbReference type="Google" id="ProtNLM"/>
    </source>
</evidence>
<gene>
    <name evidence="2" type="ORF">BDD14_2618</name>
</gene>
<feature type="chain" id="PRO_5020986339" description="Rap1a immunity protein domain-containing protein" evidence="1">
    <location>
        <begin position="21"/>
        <end position="203"/>
    </location>
</feature>
<dbReference type="EMBL" id="SHKW01000001">
    <property type="protein sequence ID" value="RZU41120.1"/>
    <property type="molecule type" value="Genomic_DNA"/>
</dbReference>
<dbReference type="RefSeq" id="WP_130419086.1">
    <property type="nucleotide sequence ID" value="NZ_SHKW01000001.1"/>
</dbReference>
<protein>
    <recommendedName>
        <fullName evidence="4">Rap1a immunity protein domain-containing protein</fullName>
    </recommendedName>
</protein>
<evidence type="ECO:0000313" key="2">
    <source>
        <dbReference type="EMBL" id="RZU41120.1"/>
    </source>
</evidence>
<organism evidence="2 3">
    <name type="scientific">Edaphobacter modestus</name>
    <dbReference type="NCBI Taxonomy" id="388466"/>
    <lineage>
        <taxon>Bacteria</taxon>
        <taxon>Pseudomonadati</taxon>
        <taxon>Acidobacteriota</taxon>
        <taxon>Terriglobia</taxon>
        <taxon>Terriglobales</taxon>
        <taxon>Acidobacteriaceae</taxon>
        <taxon>Edaphobacter</taxon>
    </lineage>
</organism>
<sequence length="203" mass="22463">MRLILLAICVIFASVMPAHSQGRESAATEAIVCGDPVNTPDCKMYVSGFADIVQMIFAVADPKKTVCNDLSNFLYEFIHEVQTNPEARKKDTQHVLYDLLTRDATCDEVKVRDLTAGHFIDTCLAGDIGFDLCSGYRMGATDALFLLDEGKDHALCGDKNLAFNVIPQMKLKLEADYKLRARPASEVITRVLFSLMPCPKDSH</sequence>
<name>A0A4Q7YU62_9BACT</name>